<evidence type="ECO:0000313" key="2">
    <source>
        <dbReference type="EMBL" id="VVJ21188.1"/>
    </source>
</evidence>
<protein>
    <submittedName>
        <fullName evidence="2">Uncharacterized protein</fullName>
    </submittedName>
</protein>
<name>A0A6I8LXS8_9PSEU</name>
<evidence type="ECO:0000313" key="3">
    <source>
        <dbReference type="Proteomes" id="UP000399805"/>
    </source>
</evidence>
<feature type="region of interest" description="Disordered" evidence="1">
    <location>
        <begin position="51"/>
        <end position="72"/>
    </location>
</feature>
<dbReference type="EMBL" id="CABVGP010000002">
    <property type="protein sequence ID" value="VVJ21188.1"/>
    <property type="molecule type" value="Genomic_DNA"/>
</dbReference>
<accession>A0A6I8LXS8</accession>
<reference evidence="2 3" key="1">
    <citation type="submission" date="2019-09" db="EMBL/GenBank/DDBJ databases">
        <authorList>
            <person name="Leyn A S."/>
        </authorList>
    </citation>
    <scope>NUCLEOTIDE SEQUENCE [LARGE SCALE GENOMIC DNA]</scope>
    <source>
        <strain evidence="2">AA231_1</strain>
    </source>
</reference>
<dbReference type="RefSeq" id="WP_155546175.1">
    <property type="nucleotide sequence ID" value="NZ_CABVGP010000002.1"/>
</dbReference>
<evidence type="ECO:0000256" key="1">
    <source>
        <dbReference type="SAM" id="MobiDB-lite"/>
    </source>
</evidence>
<keyword evidence="3" id="KW-1185">Reference proteome</keyword>
<dbReference type="AlphaFoldDB" id="A0A6I8LXS8"/>
<organism evidence="2 3">
    <name type="scientific">Amycolatopsis camponoti</name>
    <dbReference type="NCBI Taxonomy" id="2606593"/>
    <lineage>
        <taxon>Bacteria</taxon>
        <taxon>Bacillati</taxon>
        <taxon>Actinomycetota</taxon>
        <taxon>Actinomycetes</taxon>
        <taxon>Pseudonocardiales</taxon>
        <taxon>Pseudonocardiaceae</taxon>
        <taxon>Amycolatopsis</taxon>
    </lineage>
</organism>
<proteinExistence type="predicted"/>
<gene>
    <name evidence="2" type="ORF">AA23TX_06209</name>
</gene>
<sequence length="72" mass="7274">MPTGRISVSSEVGECFAVNVYCKILTLVKSVFAAFVVGAVAGFLAATGNATEPAAPASHGSAPFSASAWVQR</sequence>
<dbReference type="Proteomes" id="UP000399805">
    <property type="component" value="Unassembled WGS sequence"/>
</dbReference>